<dbReference type="EMBL" id="CDMZ01001181">
    <property type="protein sequence ID" value="CEM28637.1"/>
    <property type="molecule type" value="Genomic_DNA"/>
</dbReference>
<feature type="region of interest" description="Disordered" evidence="1">
    <location>
        <begin position="434"/>
        <end position="473"/>
    </location>
</feature>
<dbReference type="AlphaFoldDB" id="A0A0G4GG90"/>
<gene>
    <name evidence="2" type="ORF">Cvel_4669</name>
</gene>
<reference evidence="2" key="1">
    <citation type="submission" date="2014-11" db="EMBL/GenBank/DDBJ databases">
        <authorList>
            <person name="Otto D Thomas"/>
            <person name="Naeem Raeece"/>
        </authorList>
    </citation>
    <scope>NUCLEOTIDE SEQUENCE</scope>
</reference>
<protein>
    <submittedName>
        <fullName evidence="2">Uncharacterized protein</fullName>
    </submittedName>
</protein>
<feature type="compositionally biased region" description="Basic and acidic residues" evidence="1">
    <location>
        <begin position="105"/>
        <end position="114"/>
    </location>
</feature>
<dbReference type="VEuPathDB" id="CryptoDB:Cvel_4669"/>
<organism evidence="2">
    <name type="scientific">Chromera velia CCMP2878</name>
    <dbReference type="NCBI Taxonomy" id="1169474"/>
    <lineage>
        <taxon>Eukaryota</taxon>
        <taxon>Sar</taxon>
        <taxon>Alveolata</taxon>
        <taxon>Colpodellida</taxon>
        <taxon>Chromeraceae</taxon>
        <taxon>Chromera</taxon>
    </lineage>
</organism>
<name>A0A0G4GG90_9ALVE</name>
<proteinExistence type="predicted"/>
<evidence type="ECO:0000256" key="1">
    <source>
        <dbReference type="SAM" id="MobiDB-lite"/>
    </source>
</evidence>
<accession>A0A0G4GG90</accession>
<sequence>MSGAEGVAGGLHSWAVDLLCDSIHTREWRQLHQYLQWIELSDSARSNFNGKNQVESRHVLLSSLFPSSVREESYSQAELSKSILSENTDPTTAAFGRATRGKGFGVEKEKRESDGQINGGSGKGKELEVSAEERLYFLRNVGPFRRYREMIASSVHHLSQSVDAHEQSNRQNKSKATSAHRRDMVTSDLSLQLSGLLVAFPFLTDRLDPLWRGFALPTHLRPGYYAAKLRHDGASPLWFARARSFAARLGHEDPLSGSPLASLIDRQIESLMDSSLSSLCVAMGGGGRDGQTSDEGERGIHPGIAEGVSKSLAILMGGRKDEAEAAAKKKRINVPQWLADSLRAVLHFAYWACRRVDVRLAHYAAVLLAVHRDSICTLFSVVSPSDKEKATTEEKAESRPPRWETRGAAVASIFQEALALEALVDSAWASVFPSTKPTPKTPRSGVLVDADGKKEGVGGSPKRNSAQSTRESDPSLPLLFRLVEEGRGEEGDFGPLTRLASCWGHLKALTLDVGDLMVASLASLMDSQRASLFCAGIPFTLTLRLLDLFLQAVPAGSLALSPGIPESVARGGVACPGIGSEQLLGVGEQTGEGSRRATAPFQLSPLHDPPAGFSEQDFARSAAASQGAAGLAFRPPVASPLKSGGEKSPQRARPVPAEVRRGYLFESGARHAASASESSPHIPLSLCNAMEVMLLCLLEQMPYEEASSIVQVTALRDLLDFQQVQWDYERADNFLKRAVEVIAPFKRKEEG</sequence>
<feature type="region of interest" description="Disordered" evidence="1">
    <location>
        <begin position="160"/>
        <end position="181"/>
    </location>
</feature>
<evidence type="ECO:0000313" key="2">
    <source>
        <dbReference type="EMBL" id="CEM28637.1"/>
    </source>
</evidence>
<feature type="region of interest" description="Disordered" evidence="1">
    <location>
        <begin position="91"/>
        <end position="125"/>
    </location>
</feature>